<dbReference type="InterPro" id="IPR003817">
    <property type="entry name" value="PS_Dcarbxylase"/>
</dbReference>
<keyword evidence="14" id="KW-1185">Reference proteome</keyword>
<evidence type="ECO:0000256" key="8">
    <source>
        <dbReference type="ARBA" id="ARBA00023239"/>
    </source>
</evidence>
<feature type="transmembrane region" description="Helical" evidence="12">
    <location>
        <begin position="20"/>
        <end position="43"/>
    </location>
</feature>
<evidence type="ECO:0000256" key="9">
    <source>
        <dbReference type="ARBA" id="ARBA00023264"/>
    </source>
</evidence>
<feature type="compositionally biased region" description="Acidic residues" evidence="11">
    <location>
        <begin position="234"/>
        <end position="253"/>
    </location>
</feature>
<dbReference type="PANTHER" id="PTHR35809">
    <property type="entry name" value="ARCHAETIDYLSERINE DECARBOXYLASE PROENZYME-RELATED"/>
    <property type="match status" value="1"/>
</dbReference>
<gene>
    <name evidence="13" type="ORF">CV102_15915</name>
</gene>
<dbReference type="OrthoDB" id="50255at2157"/>
<name>A0A8J8TRD8_9EURY</name>
<keyword evidence="8" id="KW-0456">Lyase</keyword>
<accession>A0A8J8TRD8</accession>
<organism evidence="13 14">
    <name type="scientific">Natronococcus pandeyae</name>
    <dbReference type="NCBI Taxonomy" id="2055836"/>
    <lineage>
        <taxon>Archaea</taxon>
        <taxon>Methanobacteriati</taxon>
        <taxon>Methanobacteriota</taxon>
        <taxon>Stenosarchaea group</taxon>
        <taxon>Halobacteria</taxon>
        <taxon>Halobacteriales</taxon>
        <taxon>Natrialbaceae</taxon>
        <taxon>Natronococcus</taxon>
    </lineage>
</organism>
<comment type="caution">
    <text evidence="13">The sequence shown here is derived from an EMBL/GenBank/DDBJ whole genome shotgun (WGS) entry which is preliminary data.</text>
</comment>
<dbReference type="NCBIfam" id="NF038088">
    <property type="entry name" value="anchor_synt_D"/>
    <property type="match status" value="1"/>
</dbReference>
<dbReference type="Proteomes" id="UP000766904">
    <property type="component" value="Unassembled WGS sequence"/>
</dbReference>
<dbReference type="NCBIfam" id="NF003683">
    <property type="entry name" value="PRK05305.2-3"/>
    <property type="match status" value="1"/>
</dbReference>
<feature type="region of interest" description="Disordered" evidence="11">
    <location>
        <begin position="211"/>
        <end position="253"/>
    </location>
</feature>
<evidence type="ECO:0000256" key="12">
    <source>
        <dbReference type="SAM" id="Phobius"/>
    </source>
</evidence>
<evidence type="ECO:0000256" key="7">
    <source>
        <dbReference type="ARBA" id="ARBA00023209"/>
    </source>
</evidence>
<dbReference type="GO" id="GO:0004609">
    <property type="term" value="F:phosphatidylserine decarboxylase activity"/>
    <property type="evidence" value="ECO:0007669"/>
    <property type="project" value="InterPro"/>
</dbReference>
<dbReference type="AlphaFoldDB" id="A0A8J8TRD8"/>
<keyword evidence="10" id="KW-0670">Pyruvate</keyword>
<keyword evidence="12" id="KW-1133">Transmembrane helix</keyword>
<sequence>MNFAPGAWKYAIVPLLAAPFALLYSVAASFVALVVGAAALAFFRDPDRTPPPTGVIAPADGTVSVLREEGDRVRLGIFMNVWHVHVVRAPFSGTVTDVEHVSGANRPAFSKESDRNERVHVEFETESPQLPDLAVEDGDEMVSSDGSSSTPVAAAATVTFIAGAFARRIFPYVEPGEELERGQRLGHIAFGSRVDLLFPPSVDRADIAVEKGDSTTAGETVVLEPSEGALLDTGLDDSLERESDDTDTAADAS</sequence>
<evidence type="ECO:0000256" key="6">
    <source>
        <dbReference type="ARBA" id="ARBA00023145"/>
    </source>
</evidence>
<evidence type="ECO:0000256" key="5">
    <source>
        <dbReference type="ARBA" id="ARBA00023136"/>
    </source>
</evidence>
<keyword evidence="3" id="KW-0210">Decarboxylase</keyword>
<dbReference type="Pfam" id="PF02666">
    <property type="entry name" value="PS_Dcarbxylase"/>
    <property type="match status" value="2"/>
</dbReference>
<dbReference type="InterPro" id="IPR033175">
    <property type="entry name" value="PSD-A"/>
</dbReference>
<dbReference type="EMBL" id="PHNJ01000009">
    <property type="protein sequence ID" value="TYL37462.1"/>
    <property type="molecule type" value="Genomic_DNA"/>
</dbReference>
<proteinExistence type="predicted"/>
<evidence type="ECO:0000313" key="13">
    <source>
        <dbReference type="EMBL" id="TYL37462.1"/>
    </source>
</evidence>
<keyword evidence="6" id="KW-0865">Zymogen</keyword>
<dbReference type="GO" id="GO:0008654">
    <property type="term" value="P:phospholipid biosynthetic process"/>
    <property type="evidence" value="ECO:0007669"/>
    <property type="project" value="UniProtKB-KW"/>
</dbReference>
<evidence type="ECO:0000256" key="10">
    <source>
        <dbReference type="ARBA" id="ARBA00023317"/>
    </source>
</evidence>
<reference evidence="13" key="1">
    <citation type="submission" date="2017-11" db="EMBL/GenBank/DDBJ databases">
        <authorList>
            <person name="Kajale S.C."/>
            <person name="Sharma A."/>
        </authorList>
    </citation>
    <scope>NUCLEOTIDE SEQUENCE</scope>
    <source>
        <strain evidence="13">LS1_42</strain>
    </source>
</reference>
<keyword evidence="4" id="KW-0443">Lipid metabolism</keyword>
<keyword evidence="7" id="KW-0594">Phospholipid biosynthesis</keyword>
<evidence type="ECO:0000256" key="3">
    <source>
        <dbReference type="ARBA" id="ARBA00022793"/>
    </source>
</evidence>
<evidence type="ECO:0000313" key="14">
    <source>
        <dbReference type="Proteomes" id="UP000766904"/>
    </source>
</evidence>
<evidence type="ECO:0000256" key="4">
    <source>
        <dbReference type="ARBA" id="ARBA00023098"/>
    </source>
</evidence>
<evidence type="ECO:0000256" key="1">
    <source>
        <dbReference type="ARBA" id="ARBA00022475"/>
    </source>
</evidence>
<keyword evidence="2" id="KW-0444">Lipid biosynthesis</keyword>
<dbReference type="RefSeq" id="WP_148858987.1">
    <property type="nucleotide sequence ID" value="NZ_PHNJ01000009.1"/>
</dbReference>
<keyword evidence="12" id="KW-0812">Transmembrane</keyword>
<evidence type="ECO:0000256" key="2">
    <source>
        <dbReference type="ARBA" id="ARBA00022516"/>
    </source>
</evidence>
<protein>
    <submittedName>
        <fullName evidence="13">Phosphatidylserine decarboxylase</fullName>
    </submittedName>
</protein>
<keyword evidence="1" id="KW-1003">Cell membrane</keyword>
<dbReference type="PANTHER" id="PTHR35809:SF1">
    <property type="entry name" value="ARCHAETIDYLSERINE DECARBOXYLASE PROENZYME-RELATED"/>
    <property type="match status" value="1"/>
</dbReference>
<keyword evidence="5 12" id="KW-0472">Membrane</keyword>
<keyword evidence="9" id="KW-1208">Phospholipid metabolism</keyword>
<evidence type="ECO:0000256" key="11">
    <source>
        <dbReference type="SAM" id="MobiDB-lite"/>
    </source>
</evidence>